<name>A0A212JWP3_9BACT</name>
<evidence type="ECO:0000259" key="1">
    <source>
        <dbReference type="Pfam" id="PF12728"/>
    </source>
</evidence>
<dbReference type="SUPFAM" id="SSF46955">
    <property type="entry name" value="Putative DNA-binding domain"/>
    <property type="match status" value="1"/>
</dbReference>
<reference evidence="2" key="1">
    <citation type="submission" date="2016-04" db="EMBL/GenBank/DDBJ databases">
        <authorList>
            <person name="Evans L.H."/>
            <person name="Alamgir A."/>
            <person name="Owens N."/>
            <person name="Weber N.D."/>
            <person name="Virtaneva K."/>
            <person name="Barbian K."/>
            <person name="Babar A."/>
            <person name="Rosenke K."/>
        </authorList>
    </citation>
    <scope>NUCLEOTIDE SEQUENCE</scope>
    <source>
        <strain evidence="2">86-2</strain>
    </source>
</reference>
<dbReference type="AlphaFoldDB" id="A0A212JWP3"/>
<accession>A0A212JWP3</accession>
<protein>
    <submittedName>
        <fullName evidence="2">DNA binding domain, excisionase family</fullName>
    </submittedName>
</protein>
<organism evidence="2">
    <name type="scientific">uncultured Dysgonomonas sp</name>
    <dbReference type="NCBI Taxonomy" id="206096"/>
    <lineage>
        <taxon>Bacteria</taxon>
        <taxon>Pseudomonadati</taxon>
        <taxon>Bacteroidota</taxon>
        <taxon>Bacteroidia</taxon>
        <taxon>Bacteroidales</taxon>
        <taxon>Dysgonomonadaceae</taxon>
        <taxon>Dysgonomonas</taxon>
        <taxon>environmental samples</taxon>
    </lineage>
</organism>
<dbReference type="Pfam" id="PF12728">
    <property type="entry name" value="HTH_17"/>
    <property type="match status" value="1"/>
</dbReference>
<dbReference type="EMBL" id="FLUL01000001">
    <property type="protein sequence ID" value="SBW03772.1"/>
    <property type="molecule type" value="Genomic_DNA"/>
</dbReference>
<dbReference type="InterPro" id="IPR009061">
    <property type="entry name" value="DNA-bd_dom_put_sf"/>
</dbReference>
<gene>
    <name evidence="2" type="ORF">KL86DYS2_12495</name>
</gene>
<sequence length="254" mass="30191">MYINLYMRAKEQIRKICEFCKNEFIASRIDMRYCCHDCNRKAYRAIKRKEVISFTETLVYKEKAKKAALDLSNREYLSISDAALILGWSKQTVYNYCHKGIIPAKRISNRITLIRKRDIENLFDKIEPYEILQTGERKPISEWYTLDQITEKYGLLRHRIRKVINTEAIPTKKDGTRTLVSKNHTDAYFRKKGFDSSLSNLADWYTASDVMNHYNMTESGVYTFMSKYRIPKKRVNGKLYYSKQHIDKLKNKEQ</sequence>
<feature type="domain" description="Helix-turn-helix" evidence="1">
    <location>
        <begin position="76"/>
        <end position="122"/>
    </location>
</feature>
<dbReference type="InterPro" id="IPR041657">
    <property type="entry name" value="HTH_17"/>
</dbReference>
<evidence type="ECO:0000313" key="2">
    <source>
        <dbReference type="EMBL" id="SBW03772.1"/>
    </source>
</evidence>
<proteinExistence type="predicted"/>